<dbReference type="EMBL" id="JAUEDM010000001">
    <property type="protein sequence ID" value="KAK3330871.1"/>
    <property type="molecule type" value="Genomic_DNA"/>
</dbReference>
<evidence type="ECO:0000313" key="3">
    <source>
        <dbReference type="EMBL" id="KAK3330871.1"/>
    </source>
</evidence>
<dbReference type="InterPro" id="IPR004127">
    <property type="entry name" value="Prefoldin_subunit_alpha"/>
</dbReference>
<keyword evidence="4" id="KW-1185">Reference proteome</keyword>
<dbReference type="GO" id="GO:1990115">
    <property type="term" value="P:RNA polymerase III assembly"/>
    <property type="evidence" value="ECO:0007669"/>
    <property type="project" value="TreeGrafter"/>
</dbReference>
<comment type="caution">
    <text evidence="3">The sequence shown here is derived from an EMBL/GenBank/DDBJ whole genome shotgun (WGS) entry which is preliminary data.</text>
</comment>
<dbReference type="GO" id="GO:1990113">
    <property type="term" value="P:RNA polymerase I assembly"/>
    <property type="evidence" value="ECO:0007669"/>
    <property type="project" value="TreeGrafter"/>
</dbReference>
<dbReference type="PANTHER" id="PTHR12674">
    <property type="entry name" value="PREFOLDIN SUBUNIT 5"/>
    <property type="match status" value="1"/>
</dbReference>
<dbReference type="Pfam" id="PF02996">
    <property type="entry name" value="Prefoldin"/>
    <property type="match status" value="1"/>
</dbReference>
<dbReference type="AlphaFoldDB" id="A0AAE0MFP9"/>
<name>A0AAE0MFP9_9PEZI</name>
<dbReference type="NCBIfam" id="TIGR00293">
    <property type="entry name" value="prefoldin subunit alpha"/>
    <property type="match status" value="1"/>
</dbReference>
<dbReference type="Proteomes" id="UP001283341">
    <property type="component" value="Unassembled WGS sequence"/>
</dbReference>
<organism evidence="3 4">
    <name type="scientific">Apodospora peruviana</name>
    <dbReference type="NCBI Taxonomy" id="516989"/>
    <lineage>
        <taxon>Eukaryota</taxon>
        <taxon>Fungi</taxon>
        <taxon>Dikarya</taxon>
        <taxon>Ascomycota</taxon>
        <taxon>Pezizomycotina</taxon>
        <taxon>Sordariomycetes</taxon>
        <taxon>Sordariomycetidae</taxon>
        <taxon>Sordariales</taxon>
        <taxon>Lasiosphaeriaceae</taxon>
        <taxon>Apodospora</taxon>
    </lineage>
</organism>
<evidence type="ECO:0000256" key="2">
    <source>
        <dbReference type="SAM" id="Coils"/>
    </source>
</evidence>
<dbReference type="InterPro" id="IPR011599">
    <property type="entry name" value="PFD_alpha_archaea"/>
</dbReference>
<dbReference type="PANTHER" id="PTHR12674:SF2">
    <property type="entry name" value="PREFOLDIN SUBUNIT 5"/>
    <property type="match status" value="1"/>
</dbReference>
<comment type="similarity">
    <text evidence="1">Belongs to the prefoldin subunit alpha family.</text>
</comment>
<proteinExistence type="inferred from homology"/>
<reference evidence="3" key="2">
    <citation type="submission" date="2023-06" db="EMBL/GenBank/DDBJ databases">
        <authorList>
            <consortium name="Lawrence Berkeley National Laboratory"/>
            <person name="Haridas S."/>
            <person name="Hensen N."/>
            <person name="Bonometti L."/>
            <person name="Westerberg I."/>
            <person name="Brannstrom I.O."/>
            <person name="Guillou S."/>
            <person name="Cros-Aarteil S."/>
            <person name="Calhoun S."/>
            <person name="Kuo A."/>
            <person name="Mondo S."/>
            <person name="Pangilinan J."/>
            <person name="Riley R."/>
            <person name="Labutti K."/>
            <person name="Andreopoulos B."/>
            <person name="Lipzen A."/>
            <person name="Chen C."/>
            <person name="Yanf M."/>
            <person name="Daum C."/>
            <person name="Ng V."/>
            <person name="Clum A."/>
            <person name="Steindorff A."/>
            <person name="Ohm R."/>
            <person name="Martin F."/>
            <person name="Silar P."/>
            <person name="Natvig D."/>
            <person name="Lalanne C."/>
            <person name="Gautier V."/>
            <person name="Ament-Velasquez S.L."/>
            <person name="Kruys A."/>
            <person name="Hutchinson M.I."/>
            <person name="Powell A.J."/>
            <person name="Barry K."/>
            <person name="Miller A.N."/>
            <person name="Grigoriev I.V."/>
            <person name="Debuchy R."/>
            <person name="Gladieux P."/>
            <person name="Thoren M.H."/>
            <person name="Johannesson H."/>
        </authorList>
    </citation>
    <scope>NUCLEOTIDE SEQUENCE</scope>
    <source>
        <strain evidence="3">CBS 118394</strain>
    </source>
</reference>
<dbReference type="GO" id="GO:1990114">
    <property type="term" value="P:RNA polymerase II core complex assembly"/>
    <property type="evidence" value="ECO:0007669"/>
    <property type="project" value="TreeGrafter"/>
</dbReference>
<reference evidence="3" key="1">
    <citation type="journal article" date="2023" name="Mol. Phylogenet. Evol.">
        <title>Genome-scale phylogeny and comparative genomics of the fungal order Sordariales.</title>
        <authorList>
            <person name="Hensen N."/>
            <person name="Bonometti L."/>
            <person name="Westerberg I."/>
            <person name="Brannstrom I.O."/>
            <person name="Guillou S."/>
            <person name="Cros-Aarteil S."/>
            <person name="Calhoun S."/>
            <person name="Haridas S."/>
            <person name="Kuo A."/>
            <person name="Mondo S."/>
            <person name="Pangilinan J."/>
            <person name="Riley R."/>
            <person name="LaButti K."/>
            <person name="Andreopoulos B."/>
            <person name="Lipzen A."/>
            <person name="Chen C."/>
            <person name="Yan M."/>
            <person name="Daum C."/>
            <person name="Ng V."/>
            <person name="Clum A."/>
            <person name="Steindorff A."/>
            <person name="Ohm R.A."/>
            <person name="Martin F."/>
            <person name="Silar P."/>
            <person name="Natvig D.O."/>
            <person name="Lalanne C."/>
            <person name="Gautier V."/>
            <person name="Ament-Velasquez S.L."/>
            <person name="Kruys A."/>
            <person name="Hutchinson M.I."/>
            <person name="Powell A.J."/>
            <person name="Barry K."/>
            <person name="Miller A.N."/>
            <person name="Grigoriev I.V."/>
            <person name="Debuchy R."/>
            <person name="Gladieux P."/>
            <person name="Hiltunen Thoren M."/>
            <person name="Johannesson H."/>
        </authorList>
    </citation>
    <scope>NUCLEOTIDE SEQUENCE</scope>
    <source>
        <strain evidence="3">CBS 118394</strain>
    </source>
</reference>
<dbReference type="SUPFAM" id="SSF46579">
    <property type="entry name" value="Prefoldin"/>
    <property type="match status" value="1"/>
</dbReference>
<dbReference type="GO" id="GO:0051082">
    <property type="term" value="F:unfolded protein binding"/>
    <property type="evidence" value="ECO:0007669"/>
    <property type="project" value="InterPro"/>
</dbReference>
<evidence type="ECO:0000313" key="4">
    <source>
        <dbReference type="Proteomes" id="UP001283341"/>
    </source>
</evidence>
<gene>
    <name evidence="3" type="ORF">B0H66DRAFT_598395</name>
</gene>
<protein>
    <submittedName>
        <fullName evidence="3">Prefoldin</fullName>
    </submittedName>
</protein>
<dbReference type="Gene3D" id="1.10.287.370">
    <property type="match status" value="1"/>
</dbReference>
<evidence type="ECO:0000256" key="1">
    <source>
        <dbReference type="ARBA" id="ARBA00010048"/>
    </source>
</evidence>
<dbReference type="GO" id="GO:0005737">
    <property type="term" value="C:cytoplasm"/>
    <property type="evidence" value="ECO:0007669"/>
    <property type="project" value="TreeGrafter"/>
</dbReference>
<sequence length="180" mass="19560">MATPAGGGGRGGQQETVSLDSLSAQQLTAVKKQLDEEVEHLQGSYQQLAVAQAKFRECLRIVKTGSASFDDKKDILVPLTNSLYVKGTLSDPDKVIVDVGTGFYVEKVRHSPYSHPLSLSDTKSAAVFYDEKVKDIGTNISELEAIVQNKTNSLRVVEEGKVTLFWNTSILNANMSSQVP</sequence>
<keyword evidence="2" id="KW-0175">Coiled coil</keyword>
<dbReference type="InterPro" id="IPR009053">
    <property type="entry name" value="Prefoldin"/>
</dbReference>
<dbReference type="CDD" id="cd23157">
    <property type="entry name" value="Prefoldin_5"/>
    <property type="match status" value="1"/>
</dbReference>
<dbReference type="GO" id="GO:0016272">
    <property type="term" value="C:prefoldin complex"/>
    <property type="evidence" value="ECO:0007669"/>
    <property type="project" value="InterPro"/>
</dbReference>
<dbReference type="GO" id="GO:0006457">
    <property type="term" value="P:protein folding"/>
    <property type="evidence" value="ECO:0007669"/>
    <property type="project" value="InterPro"/>
</dbReference>
<feature type="coiled-coil region" evidence="2">
    <location>
        <begin position="24"/>
        <end position="51"/>
    </location>
</feature>
<accession>A0AAE0MFP9</accession>